<evidence type="ECO:0000313" key="1">
    <source>
        <dbReference type="EMBL" id="KFF18366.1"/>
    </source>
</evidence>
<accession>A0A086ANV2</accession>
<dbReference type="RefSeq" id="WP_035619689.1">
    <property type="nucleotide sequence ID" value="NZ_JBEWQG010000017.1"/>
</dbReference>
<dbReference type="Proteomes" id="UP000028712">
    <property type="component" value="Unassembled WGS sequence"/>
</dbReference>
<dbReference type="Proteomes" id="UP000198424">
    <property type="component" value="Unassembled WGS sequence"/>
</dbReference>
<reference evidence="2 4" key="2">
    <citation type="submission" date="2016-11" db="EMBL/GenBank/DDBJ databases">
        <title>Whole genomes of Flavobacteriaceae.</title>
        <authorList>
            <person name="Stine C."/>
            <person name="Li C."/>
            <person name="Tadesse D."/>
        </authorList>
    </citation>
    <scope>NUCLEOTIDE SEQUENCE [LARGE SCALE GENOMIC DNA]</scope>
    <source>
        <strain evidence="2 4">ATCC 29551</strain>
    </source>
</reference>
<comment type="caution">
    <text evidence="1">The sequence shown here is derived from an EMBL/GenBank/DDBJ whole genome shotgun (WGS) entry which is preliminary data.</text>
</comment>
<evidence type="ECO:0000313" key="4">
    <source>
        <dbReference type="Proteomes" id="UP000198424"/>
    </source>
</evidence>
<gene>
    <name evidence="2" type="ORF">B0A62_06455</name>
    <name evidence="1" type="ORF">IW20_05560</name>
</gene>
<dbReference type="EMBL" id="MUGY01000004">
    <property type="protein sequence ID" value="OXA96887.1"/>
    <property type="molecule type" value="Genomic_DNA"/>
</dbReference>
<dbReference type="Gene3D" id="2.60.120.430">
    <property type="entry name" value="Galactose-binding lectin"/>
    <property type="match status" value="1"/>
</dbReference>
<keyword evidence="4" id="KW-1185">Reference proteome</keyword>
<evidence type="ECO:0000313" key="2">
    <source>
        <dbReference type="EMBL" id="OXA96887.1"/>
    </source>
</evidence>
<dbReference type="eggNOG" id="COG5514">
    <property type="taxonomic scope" value="Bacteria"/>
</dbReference>
<evidence type="ECO:0000313" key="3">
    <source>
        <dbReference type="Proteomes" id="UP000028712"/>
    </source>
</evidence>
<dbReference type="EMBL" id="JPRM01000006">
    <property type="protein sequence ID" value="KFF18366.1"/>
    <property type="molecule type" value="Genomic_DNA"/>
</dbReference>
<dbReference type="STRING" id="991.IW20_05560"/>
<sequence>MKDLSTSSTPCVDPISDSRYPVLEPFTGPQPKLPQYWKCTCLLHPFSPPQSNSTPADLASPFFEICTATVYYAEGIGLNALLVGSSGRRWWYRVTPTQTEISTDGSRYTPINVGWKVPTTNWFGNESNKAKCSGTSYLNWMKAQKVDWWKIPVGNSDPAPATWMWFDHNTNFPVRLMFGQGPVASPGMGDVNQLALFQMFSFTYFPTFEKLTSNPLNSPLVPPAIEGYSFGNPNRYELFTWNTNFGMTVFMTPVNQAFSPLPTRVLYNWRTDAQYRVSSDRSQSTLMKYTYNPQNKFTSQQALLTGPAPSGTTPPANSGAGFLINYFGDKITNVLGFGNFPFPQQPPNWVQIPAVQGRIQATIISNPVLCPDRRVTVVGVLFPPSGNNYPDSTYLWTWYSPQNGSGTSSRPITFMQSQSGVGQGTSLALADYFDYEEFTAPIPACNFAVPPSDFKVLGNPIPPDNKNANPWLDTGIRLNPSRVATIKYVDGLWTANPNINNGRQYNSAGNPTFISAKPGYALPNANEGALVGKVGDTVFLIGLEASTPPGLVGKLELCINDDLKGIYGAGLTDNKGYVNVKISVGASKKDKIIIESGAEPTKKNEAVSEKP</sequence>
<organism evidence="1 3">
    <name type="scientific">Flavobacterium hydatis</name>
    <name type="common">Cytophaga aquatilis</name>
    <dbReference type="NCBI Taxonomy" id="991"/>
    <lineage>
        <taxon>Bacteria</taxon>
        <taxon>Pseudomonadati</taxon>
        <taxon>Bacteroidota</taxon>
        <taxon>Flavobacteriia</taxon>
        <taxon>Flavobacteriales</taxon>
        <taxon>Flavobacteriaceae</taxon>
        <taxon>Flavobacterium</taxon>
    </lineage>
</organism>
<proteinExistence type="predicted"/>
<protein>
    <submittedName>
        <fullName evidence="1">Uncharacterized protein</fullName>
    </submittedName>
</protein>
<dbReference type="OrthoDB" id="118689at2"/>
<dbReference type="AlphaFoldDB" id="A0A086ANV2"/>
<name>A0A086ANV2_FLAHY</name>
<reference evidence="1 3" key="1">
    <citation type="submission" date="2014-07" db="EMBL/GenBank/DDBJ databases">
        <title>Genome of Flavobacterium hydatis DSM 2063.</title>
        <authorList>
            <person name="Pipes S.E."/>
            <person name="Stropko S.J."/>
            <person name="Newman J.D."/>
        </authorList>
    </citation>
    <scope>NUCLEOTIDE SEQUENCE [LARGE SCALE GENOMIC DNA]</scope>
    <source>
        <strain evidence="1 3">DSM 2063</strain>
    </source>
</reference>